<evidence type="ECO:0000313" key="10">
    <source>
        <dbReference type="Proteomes" id="UP000471640"/>
    </source>
</evidence>
<dbReference type="PANTHER" id="PTHR42933">
    <property type="entry name" value="SLR6095 PROTEIN"/>
    <property type="match status" value="1"/>
</dbReference>
<accession>A0A6P1DPE0</accession>
<proteinExistence type="inferred from homology"/>
<feature type="domain" description="DNA methylase adenine-specific" evidence="8">
    <location>
        <begin position="75"/>
        <end position="204"/>
    </location>
</feature>
<dbReference type="InterPro" id="IPR051537">
    <property type="entry name" value="DNA_Adenine_Mtase"/>
</dbReference>
<evidence type="ECO:0000256" key="3">
    <source>
        <dbReference type="ARBA" id="ARBA00022603"/>
    </source>
</evidence>
<comment type="similarity">
    <text evidence="1">Belongs to the N(4)/N(6)-methyltransferase family.</text>
</comment>
<keyword evidence="3 9" id="KW-0489">Methyltransferase</keyword>
<dbReference type="PANTHER" id="PTHR42933:SF3">
    <property type="entry name" value="TYPE I RESTRICTION ENZYME MJAVIII METHYLASE SUBUNIT"/>
    <property type="match status" value="1"/>
</dbReference>
<dbReference type="EMBL" id="JAAIJR010000017">
    <property type="protein sequence ID" value="NEX19858.1"/>
    <property type="molecule type" value="Genomic_DNA"/>
</dbReference>
<keyword evidence="10" id="KW-1185">Reference proteome</keyword>
<dbReference type="GO" id="GO:0009307">
    <property type="term" value="P:DNA restriction-modification system"/>
    <property type="evidence" value="ECO:0007669"/>
    <property type="project" value="UniProtKB-KW"/>
</dbReference>
<dbReference type="InterPro" id="IPR003356">
    <property type="entry name" value="DNA_methylase_A-5"/>
</dbReference>
<keyword evidence="5" id="KW-0949">S-adenosyl-L-methionine</keyword>
<protein>
    <recommendedName>
        <fullName evidence="2">site-specific DNA-methyltransferase (adenine-specific)</fullName>
        <ecNumber evidence="2">2.1.1.72</ecNumber>
    </recommendedName>
</protein>
<dbReference type="PRINTS" id="PR00507">
    <property type="entry name" value="N12N6MTFRASE"/>
</dbReference>
<evidence type="ECO:0000256" key="5">
    <source>
        <dbReference type="ARBA" id="ARBA00022691"/>
    </source>
</evidence>
<dbReference type="GO" id="GO:0009007">
    <property type="term" value="F:site-specific DNA-methyltransferase (adenine-specific) activity"/>
    <property type="evidence" value="ECO:0007669"/>
    <property type="project" value="UniProtKB-EC"/>
</dbReference>
<evidence type="ECO:0000256" key="6">
    <source>
        <dbReference type="ARBA" id="ARBA00022747"/>
    </source>
</evidence>
<gene>
    <name evidence="9" type="ORF">G3480_05940</name>
</gene>
<keyword evidence="6" id="KW-0680">Restriction system</keyword>
<comment type="caution">
    <text evidence="9">The sequence shown here is derived from an EMBL/GenBank/DDBJ whole genome shotgun (WGS) entry which is preliminary data.</text>
</comment>
<comment type="catalytic activity">
    <reaction evidence="7">
        <text>a 2'-deoxyadenosine in DNA + S-adenosyl-L-methionine = an N(6)-methyl-2'-deoxyadenosine in DNA + S-adenosyl-L-homocysteine + H(+)</text>
        <dbReference type="Rhea" id="RHEA:15197"/>
        <dbReference type="Rhea" id="RHEA-COMP:12418"/>
        <dbReference type="Rhea" id="RHEA-COMP:12419"/>
        <dbReference type="ChEBI" id="CHEBI:15378"/>
        <dbReference type="ChEBI" id="CHEBI:57856"/>
        <dbReference type="ChEBI" id="CHEBI:59789"/>
        <dbReference type="ChEBI" id="CHEBI:90615"/>
        <dbReference type="ChEBI" id="CHEBI:90616"/>
        <dbReference type="EC" id="2.1.1.72"/>
    </reaction>
</comment>
<dbReference type="InterPro" id="IPR029063">
    <property type="entry name" value="SAM-dependent_MTases_sf"/>
</dbReference>
<dbReference type="GO" id="GO:0003677">
    <property type="term" value="F:DNA binding"/>
    <property type="evidence" value="ECO:0007669"/>
    <property type="project" value="InterPro"/>
</dbReference>
<dbReference type="GO" id="GO:0008170">
    <property type="term" value="F:N-methyltransferase activity"/>
    <property type="evidence" value="ECO:0007669"/>
    <property type="project" value="InterPro"/>
</dbReference>
<sequence length="250" mass="27432">MLHDPPARVLARELETLANRGHRYRPDEWLTFLCQDVLAGFGRRLAQPWDEERHERLFQLSRTYAALVAEHPWTDLLGAVYMELSSRGQQRWLGQFFTPPAVASCMAELQLADLDDRLTTDGTLIRVLEPAAGSGVMLLALCQVVLKRHGRAALNRLSLTAVDLDPLCAAMTATQLLANAVLHGSLGELRVDHGNSLSGELFETLVAVRLESQWGDPDALPVVATPVPEVTTTCSSPALAGCWGEQLSLF</sequence>
<keyword evidence="4" id="KW-0808">Transferase</keyword>
<dbReference type="GO" id="GO:0032259">
    <property type="term" value="P:methylation"/>
    <property type="evidence" value="ECO:0007669"/>
    <property type="project" value="UniProtKB-KW"/>
</dbReference>
<evidence type="ECO:0000259" key="8">
    <source>
        <dbReference type="Pfam" id="PF02384"/>
    </source>
</evidence>
<dbReference type="Pfam" id="PF02384">
    <property type="entry name" value="N6_Mtase"/>
    <property type="match status" value="1"/>
</dbReference>
<reference evidence="10" key="1">
    <citation type="journal article" date="2020" name="Microbiol. Resour. Announc.">
        <title>Draft Genome Sequences of Thiorhodococcus mannitoliphagus and Thiorhodococcus minor, Purple Sulfur Photosynthetic Bacteria in the Gammaproteobacterial Family Chromatiaceae.</title>
        <authorList>
            <person name="Aviles F.A."/>
            <person name="Meyer T.E."/>
            <person name="Kyndt J.A."/>
        </authorList>
    </citation>
    <scope>NUCLEOTIDE SEQUENCE [LARGE SCALE GENOMIC DNA]</scope>
    <source>
        <strain evidence="10">DSM 18266</strain>
    </source>
</reference>
<reference evidence="9 10" key="2">
    <citation type="submission" date="2020-02" db="EMBL/GenBank/DDBJ databases">
        <title>Genome sequences of Thiorhodococcus mannitoliphagus and Thiorhodococcus minor, purple sulfur photosynthetic bacteria in the gammaproteobacterial family, Chromatiaceae.</title>
        <authorList>
            <person name="Aviles F.A."/>
            <person name="Meyer T.E."/>
            <person name="Kyndt J.A."/>
        </authorList>
    </citation>
    <scope>NUCLEOTIDE SEQUENCE [LARGE SCALE GENOMIC DNA]</scope>
    <source>
        <strain evidence="9 10">DSM 18266</strain>
    </source>
</reference>
<evidence type="ECO:0000256" key="7">
    <source>
        <dbReference type="ARBA" id="ARBA00047942"/>
    </source>
</evidence>
<evidence type="ECO:0000313" key="9">
    <source>
        <dbReference type="EMBL" id="NEX19858.1"/>
    </source>
</evidence>
<name>A0A6P1DPE0_9GAMM</name>
<dbReference type="AlphaFoldDB" id="A0A6P1DPE0"/>
<evidence type="ECO:0000256" key="1">
    <source>
        <dbReference type="ARBA" id="ARBA00006594"/>
    </source>
</evidence>
<dbReference type="SUPFAM" id="SSF53335">
    <property type="entry name" value="S-adenosyl-L-methionine-dependent methyltransferases"/>
    <property type="match status" value="1"/>
</dbReference>
<evidence type="ECO:0000256" key="2">
    <source>
        <dbReference type="ARBA" id="ARBA00011900"/>
    </source>
</evidence>
<dbReference type="EC" id="2.1.1.72" evidence="2"/>
<organism evidence="9 10">
    <name type="scientific">Thiorhodococcus mannitoliphagus</name>
    <dbReference type="NCBI Taxonomy" id="329406"/>
    <lineage>
        <taxon>Bacteria</taxon>
        <taxon>Pseudomonadati</taxon>
        <taxon>Pseudomonadota</taxon>
        <taxon>Gammaproteobacteria</taxon>
        <taxon>Chromatiales</taxon>
        <taxon>Chromatiaceae</taxon>
        <taxon>Thiorhodococcus</taxon>
    </lineage>
</organism>
<dbReference type="Gene3D" id="3.40.50.150">
    <property type="entry name" value="Vaccinia Virus protein VP39"/>
    <property type="match status" value="1"/>
</dbReference>
<evidence type="ECO:0000256" key="4">
    <source>
        <dbReference type="ARBA" id="ARBA00022679"/>
    </source>
</evidence>
<dbReference type="Proteomes" id="UP000471640">
    <property type="component" value="Unassembled WGS sequence"/>
</dbReference>